<name>A0A0E4H9W7_9BACL</name>
<reference evidence="4" key="1">
    <citation type="submission" date="2015-03" db="EMBL/GenBank/DDBJ databases">
        <authorList>
            <person name="Wibberg D."/>
        </authorList>
    </citation>
    <scope>NUCLEOTIDE SEQUENCE [LARGE SCALE GENOMIC DNA]</scope>
</reference>
<dbReference type="Proteomes" id="UP000033163">
    <property type="component" value="Chromosome I"/>
</dbReference>
<dbReference type="Gene3D" id="2.180.10.10">
    <property type="entry name" value="RHS repeat-associated core"/>
    <property type="match status" value="1"/>
</dbReference>
<dbReference type="AlphaFoldDB" id="A0A0E4H9W7"/>
<dbReference type="PANTHER" id="PTHR32305:SF15">
    <property type="entry name" value="PROTEIN RHSA-RELATED"/>
    <property type="match status" value="1"/>
</dbReference>
<keyword evidence="1" id="KW-0677">Repeat</keyword>
<evidence type="ECO:0000259" key="2">
    <source>
        <dbReference type="Pfam" id="PF25023"/>
    </source>
</evidence>
<dbReference type="KEGG" id="pri:PRIO_3031"/>
<dbReference type="RefSeq" id="WP_046503219.1">
    <property type="nucleotide sequence ID" value="NZ_LN831776.1"/>
</dbReference>
<proteinExistence type="predicted"/>
<feature type="domain" description="Teneurin-like YD-shell" evidence="2">
    <location>
        <begin position="2"/>
        <end position="84"/>
    </location>
</feature>
<accession>A0A0E4H9W7</accession>
<dbReference type="EMBL" id="LN831776">
    <property type="protein sequence ID" value="CQR55434.1"/>
    <property type="molecule type" value="Genomic_DNA"/>
</dbReference>
<evidence type="ECO:0000313" key="4">
    <source>
        <dbReference type="Proteomes" id="UP000033163"/>
    </source>
</evidence>
<dbReference type="PATRIC" id="fig|1073571.4.peg.3230"/>
<dbReference type="InterPro" id="IPR056823">
    <property type="entry name" value="TEN-like_YD-shell"/>
</dbReference>
<evidence type="ECO:0000256" key="1">
    <source>
        <dbReference type="ARBA" id="ARBA00022737"/>
    </source>
</evidence>
<dbReference type="NCBIfam" id="TIGR03696">
    <property type="entry name" value="Rhs_assc_core"/>
    <property type="match status" value="1"/>
</dbReference>
<gene>
    <name evidence="3" type="ORF">PRIO_3031</name>
</gene>
<dbReference type="InterPro" id="IPR050708">
    <property type="entry name" value="T6SS_VgrG/RHS"/>
</dbReference>
<dbReference type="PANTHER" id="PTHR32305">
    <property type="match status" value="1"/>
</dbReference>
<organism evidence="3 4">
    <name type="scientific">Paenibacillus riograndensis SBR5</name>
    <dbReference type="NCBI Taxonomy" id="1073571"/>
    <lineage>
        <taxon>Bacteria</taxon>
        <taxon>Bacillati</taxon>
        <taxon>Bacillota</taxon>
        <taxon>Bacilli</taxon>
        <taxon>Bacillales</taxon>
        <taxon>Paenibacillaceae</taxon>
        <taxon>Paenibacillus</taxon>
        <taxon>Paenibacillus sonchi group</taxon>
    </lineage>
</organism>
<sequence>MDTSGAVINNYTYDEWGNITSQVEGTSNSFKYTGEVYDPETGLYYLRARYYDPSMGRFLNEDTVERQIDNPLSLNLYTYVGNNPLIRWDPSGNSWIRSAWKATKKAVVNGAKATYNFLIWDDLNTILDSDSSQQEKDMAAKMLALNFVPGEGSLQK</sequence>
<evidence type="ECO:0000313" key="3">
    <source>
        <dbReference type="EMBL" id="CQR55434.1"/>
    </source>
</evidence>
<dbReference type="STRING" id="483937.AMQ84_01365"/>
<dbReference type="Pfam" id="PF25023">
    <property type="entry name" value="TEN_YD-shell"/>
    <property type="match status" value="1"/>
</dbReference>
<dbReference type="InterPro" id="IPR022385">
    <property type="entry name" value="Rhs_assc_core"/>
</dbReference>
<protein>
    <recommendedName>
        <fullName evidence="2">Teneurin-like YD-shell domain-containing protein</fullName>
    </recommendedName>
</protein>
<dbReference type="HOGENOM" id="CLU_1684854_0_0_9"/>